<feature type="transmembrane region" description="Helical" evidence="5">
    <location>
        <begin position="267"/>
        <end position="287"/>
    </location>
</feature>
<dbReference type="Gene3D" id="1.20.1740.10">
    <property type="entry name" value="Amino acid/polyamine transporter I"/>
    <property type="match status" value="1"/>
</dbReference>
<dbReference type="Pfam" id="PF13520">
    <property type="entry name" value="AA_permease_2"/>
    <property type="match status" value="1"/>
</dbReference>
<dbReference type="InterPro" id="IPR050598">
    <property type="entry name" value="AminoAcid_Transporter"/>
</dbReference>
<evidence type="ECO:0000313" key="6">
    <source>
        <dbReference type="EMBL" id="OLY80981.1"/>
    </source>
</evidence>
<dbReference type="PIRSF" id="PIRSF006060">
    <property type="entry name" value="AA_transporter"/>
    <property type="match status" value="1"/>
</dbReference>
<evidence type="ECO:0000256" key="3">
    <source>
        <dbReference type="ARBA" id="ARBA00022989"/>
    </source>
</evidence>
<dbReference type="Proteomes" id="UP000187455">
    <property type="component" value="Unassembled WGS sequence"/>
</dbReference>
<feature type="transmembrane region" description="Helical" evidence="5">
    <location>
        <begin position="146"/>
        <end position="167"/>
    </location>
</feature>
<feature type="transmembrane region" description="Helical" evidence="5">
    <location>
        <begin position="47"/>
        <end position="72"/>
    </location>
</feature>
<protein>
    <submittedName>
        <fullName evidence="6">High-affinity methionine permease</fullName>
    </submittedName>
</protein>
<proteinExistence type="predicted"/>
<comment type="caution">
    <text evidence="6">The sequence shown here is derived from an EMBL/GenBank/DDBJ whole genome shotgun (WGS) entry which is preliminary data.</text>
</comment>
<organism evidence="6 7">
    <name type="scientific">Smittium mucronatum</name>
    <dbReference type="NCBI Taxonomy" id="133383"/>
    <lineage>
        <taxon>Eukaryota</taxon>
        <taxon>Fungi</taxon>
        <taxon>Fungi incertae sedis</taxon>
        <taxon>Zoopagomycota</taxon>
        <taxon>Kickxellomycotina</taxon>
        <taxon>Harpellomycetes</taxon>
        <taxon>Harpellales</taxon>
        <taxon>Legeriomycetaceae</taxon>
        <taxon>Smittium</taxon>
    </lineage>
</organism>
<name>A0A1R0GVR9_9FUNG</name>
<dbReference type="PANTHER" id="PTHR11785">
    <property type="entry name" value="AMINO ACID TRANSPORTER"/>
    <property type="match status" value="1"/>
</dbReference>
<dbReference type="InterPro" id="IPR002293">
    <property type="entry name" value="AA/rel_permease1"/>
</dbReference>
<dbReference type="GO" id="GO:0016020">
    <property type="term" value="C:membrane"/>
    <property type="evidence" value="ECO:0007669"/>
    <property type="project" value="UniProtKB-SubCell"/>
</dbReference>
<accession>A0A1R0GVR9</accession>
<dbReference type="PANTHER" id="PTHR11785:SF353">
    <property type="entry name" value="METHIONINE TRANSPORTER (EUROFUNG)"/>
    <property type="match status" value="1"/>
</dbReference>
<feature type="transmembrane region" description="Helical" evidence="5">
    <location>
        <begin position="12"/>
        <end position="35"/>
    </location>
</feature>
<dbReference type="STRING" id="133383.A0A1R0GVR9"/>
<keyword evidence="4 5" id="KW-0472">Membrane</keyword>
<sequence>MSSKFGTAAPERTIGVLSGAAVSISLMIGSGIFSTPSSVLNLVGSPLMVIVLYVLGGFFSLGGAFSFIEMGIMFPKNGGTLRYLAHSFPKPRLMLSYLFAWSMIMCIRPGSIAANGPVISKYLVYAMAGGPDLSTKHPNLYANQGWIYRGIAVLAISLATLACMLSVKWSLRLINVLTLMKTTLLLFMGVTGILLLAGAIKHEKNDNFSRGFKGTKSNLGGYASALNKVFYSYDGWSNITYSVGEMINPVKNLPISATLGVGVVTGLYSLSILAYMAAVPISVALNAKEVLAAEFTNRIFGPVFGRIILPIFIGLSVFGSITAQIFSVGRIVSAAADVGYIPWGDKLSKYSPRFKTPFNALAFNWVITMIYLLAPPPGDVFDLLVDLVQYPTWIFYGMTAVGCVYLRYKYPSWELRKYKAFLPITYIFILVTIYLSVFPFIPYDKSSGTYPYYLSPVLGIVTLLIGFIPYYYRMYWWANKNDVDLTEWVKEEEQIPIPA</sequence>
<keyword evidence="3 5" id="KW-1133">Transmembrane helix</keyword>
<feature type="transmembrane region" description="Helical" evidence="5">
    <location>
        <begin position="299"/>
        <end position="319"/>
    </location>
</feature>
<feature type="transmembrane region" description="Helical" evidence="5">
    <location>
        <begin position="453"/>
        <end position="472"/>
    </location>
</feature>
<dbReference type="GO" id="GO:0015179">
    <property type="term" value="F:L-amino acid transmembrane transporter activity"/>
    <property type="evidence" value="ECO:0007669"/>
    <property type="project" value="TreeGrafter"/>
</dbReference>
<dbReference type="EMBL" id="LSSL01002905">
    <property type="protein sequence ID" value="OLY80981.1"/>
    <property type="molecule type" value="Genomic_DNA"/>
</dbReference>
<evidence type="ECO:0000313" key="7">
    <source>
        <dbReference type="Proteomes" id="UP000187455"/>
    </source>
</evidence>
<comment type="subcellular location">
    <subcellularLocation>
        <location evidence="1">Membrane</location>
        <topology evidence="1">Multi-pass membrane protein</topology>
    </subcellularLocation>
</comment>
<reference evidence="6 7" key="1">
    <citation type="journal article" date="2016" name="Mol. Biol. Evol.">
        <title>Genome-Wide Survey of Gut Fungi (Harpellales) Reveals the First Horizontally Transferred Ubiquitin Gene from a Mosquito Host.</title>
        <authorList>
            <person name="Wang Y."/>
            <person name="White M.M."/>
            <person name="Kvist S."/>
            <person name="Moncalvo J.M."/>
        </authorList>
    </citation>
    <scope>NUCLEOTIDE SEQUENCE [LARGE SCALE GENOMIC DNA]</scope>
    <source>
        <strain evidence="6 7">ALG-7-W6</strain>
    </source>
</reference>
<evidence type="ECO:0000256" key="1">
    <source>
        <dbReference type="ARBA" id="ARBA00004141"/>
    </source>
</evidence>
<dbReference type="OrthoDB" id="5982228at2759"/>
<evidence type="ECO:0000256" key="2">
    <source>
        <dbReference type="ARBA" id="ARBA00022692"/>
    </source>
</evidence>
<dbReference type="AlphaFoldDB" id="A0A1R0GVR9"/>
<feature type="transmembrane region" description="Helical" evidence="5">
    <location>
        <begin position="390"/>
        <end position="408"/>
    </location>
</feature>
<evidence type="ECO:0000256" key="4">
    <source>
        <dbReference type="ARBA" id="ARBA00023136"/>
    </source>
</evidence>
<gene>
    <name evidence="6" type="ORF">AYI68_g4917</name>
</gene>
<feature type="transmembrane region" description="Helical" evidence="5">
    <location>
        <begin position="420"/>
        <end position="441"/>
    </location>
</feature>
<feature type="transmembrane region" description="Helical" evidence="5">
    <location>
        <begin position="356"/>
        <end position="374"/>
    </location>
</feature>
<feature type="transmembrane region" description="Helical" evidence="5">
    <location>
        <begin position="179"/>
        <end position="200"/>
    </location>
</feature>
<keyword evidence="7" id="KW-1185">Reference proteome</keyword>
<keyword evidence="2 5" id="KW-0812">Transmembrane</keyword>
<evidence type="ECO:0000256" key="5">
    <source>
        <dbReference type="SAM" id="Phobius"/>
    </source>
</evidence>